<dbReference type="RefSeq" id="WP_257767642.1">
    <property type="nucleotide sequence ID" value="NZ_CP102480.1"/>
</dbReference>
<keyword evidence="1" id="KW-0732">Signal</keyword>
<gene>
    <name evidence="2" type="ORF">NUH88_17265</name>
</gene>
<name>A0A9J7AUQ9_9PROT</name>
<reference evidence="2" key="1">
    <citation type="submission" date="2022-08" db="EMBL/GenBank/DDBJ databases">
        <title>Nisaea acidiphila sp. nov., isolated from a marine algal debris and emended description of the genus Nisaea Urios et al. 2008.</title>
        <authorList>
            <person name="Kwon K."/>
        </authorList>
    </citation>
    <scope>NUCLEOTIDE SEQUENCE</scope>
    <source>
        <strain evidence="2">MEBiC11861</strain>
    </source>
</reference>
<organism evidence="2 3">
    <name type="scientific">Nisaea acidiphila</name>
    <dbReference type="NCBI Taxonomy" id="1862145"/>
    <lineage>
        <taxon>Bacteria</taxon>
        <taxon>Pseudomonadati</taxon>
        <taxon>Pseudomonadota</taxon>
        <taxon>Alphaproteobacteria</taxon>
        <taxon>Rhodospirillales</taxon>
        <taxon>Thalassobaculaceae</taxon>
        <taxon>Nisaea</taxon>
    </lineage>
</organism>
<evidence type="ECO:0000256" key="1">
    <source>
        <dbReference type="SAM" id="SignalP"/>
    </source>
</evidence>
<evidence type="ECO:0000313" key="3">
    <source>
        <dbReference type="Proteomes" id="UP001060336"/>
    </source>
</evidence>
<dbReference type="AlphaFoldDB" id="A0A9J7AUQ9"/>
<dbReference type="Proteomes" id="UP001060336">
    <property type="component" value="Chromosome"/>
</dbReference>
<sequence length="406" mass="45184">MTAGSFSKWAAGLCLAAASLPAVAEEPRFDATLEVGAELRLFPNSPAFPVQRDRAVSPSIYFEPEFTADWNGGDDRLTLVPFARLDRDDDRRTHADLREANWLHIGEGYDLVVGADKVFWGVTESRHLVDIINQSDALEDIDQEDKLGQPMVQIAVPRDWGTTSLFVMPYFRERTFPDRRARLSGGVRVDSSASYDSDAEEFNPDIALRWAHVIGDFDIGLSHFHGTSREPRLLQNDPSDAVNLTPHYDLIDQTGLDLQYTTDAWLWKLEAIGRAGHGDYFGAAVAGFEYTLFGIAETDMDLGFLAEYQYDGRDEGGDAPGVLANNDTFLGARLTLNDVDDSSLLAGAVVDNEDGSTLLSLEAERRIGDAWKVEAVARFFVNTDERNPLHGYDRDDFVSLTLIRYF</sequence>
<dbReference type="KEGG" id="naci:NUH88_17265"/>
<feature type="chain" id="PRO_5039907194" description="Outer membrane beta-barrel protein" evidence="1">
    <location>
        <begin position="25"/>
        <end position="406"/>
    </location>
</feature>
<protein>
    <recommendedName>
        <fullName evidence="4">Outer membrane beta-barrel protein</fullName>
    </recommendedName>
</protein>
<proteinExistence type="predicted"/>
<dbReference type="EMBL" id="CP102480">
    <property type="protein sequence ID" value="UUX49141.1"/>
    <property type="molecule type" value="Genomic_DNA"/>
</dbReference>
<keyword evidence="3" id="KW-1185">Reference proteome</keyword>
<evidence type="ECO:0008006" key="4">
    <source>
        <dbReference type="Google" id="ProtNLM"/>
    </source>
</evidence>
<accession>A0A9J7AUQ9</accession>
<evidence type="ECO:0000313" key="2">
    <source>
        <dbReference type="EMBL" id="UUX49141.1"/>
    </source>
</evidence>
<feature type="signal peptide" evidence="1">
    <location>
        <begin position="1"/>
        <end position="24"/>
    </location>
</feature>